<proteinExistence type="predicted"/>
<protein>
    <submittedName>
        <fullName evidence="2">Uncharacterized protein</fullName>
    </submittedName>
</protein>
<feature type="region of interest" description="Disordered" evidence="1">
    <location>
        <begin position="178"/>
        <end position="278"/>
    </location>
</feature>
<evidence type="ECO:0000256" key="1">
    <source>
        <dbReference type="SAM" id="MobiDB-lite"/>
    </source>
</evidence>
<feature type="compositionally biased region" description="Polar residues" evidence="1">
    <location>
        <begin position="267"/>
        <end position="278"/>
    </location>
</feature>
<evidence type="ECO:0000313" key="3">
    <source>
        <dbReference type="Proteomes" id="UP000799421"/>
    </source>
</evidence>
<evidence type="ECO:0000313" key="2">
    <source>
        <dbReference type="EMBL" id="KAF2857167.1"/>
    </source>
</evidence>
<feature type="compositionally biased region" description="Polar residues" evidence="1">
    <location>
        <begin position="229"/>
        <end position="251"/>
    </location>
</feature>
<sequence length="278" mass="30708">MPIRFLHLTQEKNKSNDTLFTGFSLHLVECAKARSVLLPLPPNNNILLLYLTPHTHTYIKKYCKSPRIILKKIWACTKQTIRKIAPQQAGPSLQSLAARESNAPSNQHLASNVEAQPHRFAFAPGCETVDVRMLSPEELGQAEHDTSRSNDLAQTRHTIPQEDVSAELTMTSNAVMSRDEHASNEHVTTCSTPHGHSPIESRALSGDSSSTPTFLRPLPEEAFPAEPPSQSRSHSQTIDSQGTSSTPTPDQTFEDSAISLRYETRPTMLSTLPKTPLD</sequence>
<accession>A0A6A7BQJ2</accession>
<dbReference type="EMBL" id="MU006061">
    <property type="protein sequence ID" value="KAF2857167.1"/>
    <property type="molecule type" value="Genomic_DNA"/>
</dbReference>
<feature type="region of interest" description="Disordered" evidence="1">
    <location>
        <begin position="141"/>
        <end position="166"/>
    </location>
</feature>
<dbReference type="Proteomes" id="UP000799421">
    <property type="component" value="Unassembled WGS sequence"/>
</dbReference>
<keyword evidence="3" id="KW-1185">Reference proteome</keyword>
<gene>
    <name evidence="2" type="ORF">K470DRAFT_267033</name>
</gene>
<feature type="compositionally biased region" description="Polar residues" evidence="1">
    <location>
        <begin position="149"/>
        <end position="158"/>
    </location>
</feature>
<name>A0A6A7BQJ2_9PEZI</name>
<organism evidence="2 3">
    <name type="scientific">Piedraia hortae CBS 480.64</name>
    <dbReference type="NCBI Taxonomy" id="1314780"/>
    <lineage>
        <taxon>Eukaryota</taxon>
        <taxon>Fungi</taxon>
        <taxon>Dikarya</taxon>
        <taxon>Ascomycota</taxon>
        <taxon>Pezizomycotina</taxon>
        <taxon>Dothideomycetes</taxon>
        <taxon>Dothideomycetidae</taxon>
        <taxon>Capnodiales</taxon>
        <taxon>Piedraiaceae</taxon>
        <taxon>Piedraia</taxon>
    </lineage>
</organism>
<dbReference type="AlphaFoldDB" id="A0A6A7BQJ2"/>
<reference evidence="2" key="1">
    <citation type="journal article" date="2020" name="Stud. Mycol.">
        <title>101 Dothideomycetes genomes: a test case for predicting lifestyles and emergence of pathogens.</title>
        <authorList>
            <person name="Haridas S."/>
            <person name="Albert R."/>
            <person name="Binder M."/>
            <person name="Bloem J."/>
            <person name="Labutti K."/>
            <person name="Salamov A."/>
            <person name="Andreopoulos B."/>
            <person name="Baker S."/>
            <person name="Barry K."/>
            <person name="Bills G."/>
            <person name="Bluhm B."/>
            <person name="Cannon C."/>
            <person name="Castanera R."/>
            <person name="Culley D."/>
            <person name="Daum C."/>
            <person name="Ezra D."/>
            <person name="Gonzalez J."/>
            <person name="Henrissat B."/>
            <person name="Kuo A."/>
            <person name="Liang C."/>
            <person name="Lipzen A."/>
            <person name="Lutzoni F."/>
            <person name="Magnuson J."/>
            <person name="Mondo S."/>
            <person name="Nolan M."/>
            <person name="Ohm R."/>
            <person name="Pangilinan J."/>
            <person name="Park H.-J."/>
            <person name="Ramirez L."/>
            <person name="Alfaro M."/>
            <person name="Sun H."/>
            <person name="Tritt A."/>
            <person name="Yoshinaga Y."/>
            <person name="Zwiers L.-H."/>
            <person name="Turgeon B."/>
            <person name="Goodwin S."/>
            <person name="Spatafora J."/>
            <person name="Crous P."/>
            <person name="Grigoriev I."/>
        </authorList>
    </citation>
    <scope>NUCLEOTIDE SEQUENCE</scope>
    <source>
        <strain evidence="2">CBS 480.64</strain>
    </source>
</reference>
<feature type="compositionally biased region" description="Polar residues" evidence="1">
    <location>
        <begin position="185"/>
        <end position="194"/>
    </location>
</feature>